<feature type="domain" description="Aminoglycoside phosphotransferase" evidence="1">
    <location>
        <begin position="19"/>
        <end position="215"/>
    </location>
</feature>
<dbReference type="OrthoDB" id="64890at2"/>
<dbReference type="Pfam" id="PF01636">
    <property type="entry name" value="APH"/>
    <property type="match status" value="1"/>
</dbReference>
<proteinExistence type="predicted"/>
<name>A0A1H6ZMU1_9DEIO</name>
<dbReference type="GO" id="GO:0016740">
    <property type="term" value="F:transferase activity"/>
    <property type="evidence" value="ECO:0007669"/>
    <property type="project" value="UniProtKB-KW"/>
</dbReference>
<dbReference type="InterPro" id="IPR002575">
    <property type="entry name" value="Aminoglycoside_PTrfase"/>
</dbReference>
<organism evidence="2 3">
    <name type="scientific">Deinococcus reticulitermitis</name>
    <dbReference type="NCBI Taxonomy" id="856736"/>
    <lineage>
        <taxon>Bacteria</taxon>
        <taxon>Thermotogati</taxon>
        <taxon>Deinococcota</taxon>
        <taxon>Deinococci</taxon>
        <taxon>Deinococcales</taxon>
        <taxon>Deinococcaceae</taxon>
        <taxon>Deinococcus</taxon>
    </lineage>
</organism>
<dbReference type="EMBL" id="FNZA01000010">
    <property type="protein sequence ID" value="SEJ54006.1"/>
    <property type="molecule type" value="Genomic_DNA"/>
</dbReference>
<dbReference type="InterPro" id="IPR051678">
    <property type="entry name" value="AGP_Transferase"/>
</dbReference>
<reference evidence="3" key="1">
    <citation type="submission" date="2016-10" db="EMBL/GenBank/DDBJ databases">
        <authorList>
            <person name="Varghese N."/>
            <person name="Submissions S."/>
        </authorList>
    </citation>
    <scope>NUCLEOTIDE SEQUENCE [LARGE SCALE GENOMIC DNA]</scope>
    <source>
        <strain evidence="3">CGMCC 1.10218</strain>
    </source>
</reference>
<dbReference type="STRING" id="856736.SAMN04488058_11045"/>
<accession>A0A1H6ZMU1</accession>
<dbReference type="InterPro" id="IPR011009">
    <property type="entry name" value="Kinase-like_dom_sf"/>
</dbReference>
<dbReference type="Proteomes" id="UP000199223">
    <property type="component" value="Unassembled WGS sequence"/>
</dbReference>
<dbReference type="PANTHER" id="PTHR21310">
    <property type="entry name" value="AMINOGLYCOSIDE PHOSPHOTRANSFERASE-RELATED-RELATED"/>
    <property type="match status" value="1"/>
</dbReference>
<gene>
    <name evidence="2" type="ORF">SAMN04488058_11045</name>
</gene>
<dbReference type="SUPFAM" id="SSF56112">
    <property type="entry name" value="Protein kinase-like (PK-like)"/>
    <property type="match status" value="1"/>
</dbReference>
<dbReference type="AlphaFoldDB" id="A0A1H6ZMU1"/>
<evidence type="ECO:0000313" key="3">
    <source>
        <dbReference type="Proteomes" id="UP000199223"/>
    </source>
</evidence>
<keyword evidence="2" id="KW-0808">Transferase</keyword>
<sequence length="246" mass="26946">MTPAPAALLTRHGLSAERLEEVAGGFVNRVWATPDVVLRVSPSARHAREARVACGALAAGVRTARPLFWGRGYSIWERLPGSPPAALTSALWAELLGDLERLHAHPPVPQPARLPTHWQGEPERVAASQAEAGWTAGERARLTERLSTPSPLSEPVFVHADAYRQNVLADAQSRYVGLIDWGNAGWATLEREVCSLEQMEPALARWGDRLDRALLARLRLDLLLKVAQAGRLPFGLVWEALTDPHL</sequence>
<dbReference type="Gene3D" id="3.90.1200.10">
    <property type="match status" value="1"/>
</dbReference>
<dbReference type="RefSeq" id="WP_092264757.1">
    <property type="nucleotide sequence ID" value="NZ_FNZA01000010.1"/>
</dbReference>
<keyword evidence="3" id="KW-1185">Reference proteome</keyword>
<protein>
    <submittedName>
        <fullName evidence="2">Phosphotransferase enzyme family protein</fullName>
    </submittedName>
</protein>
<evidence type="ECO:0000313" key="2">
    <source>
        <dbReference type="EMBL" id="SEJ54006.1"/>
    </source>
</evidence>
<evidence type="ECO:0000259" key="1">
    <source>
        <dbReference type="Pfam" id="PF01636"/>
    </source>
</evidence>